<gene>
    <name evidence="5" type="ORF">PANDA_013615</name>
</gene>
<dbReference type="EMBL" id="GL193124">
    <property type="protein sequence ID" value="EFB13038.1"/>
    <property type="molecule type" value="Genomic_DNA"/>
</dbReference>
<dbReference type="SMART" id="SM00248">
    <property type="entry name" value="ANK"/>
    <property type="match status" value="6"/>
</dbReference>
<evidence type="ECO:0000313" key="5">
    <source>
        <dbReference type="EMBL" id="EFB13038.1"/>
    </source>
</evidence>
<feature type="non-terminal residue" evidence="5">
    <location>
        <position position="396"/>
    </location>
</feature>
<organism evidence="5">
    <name type="scientific">Ailuropoda melanoleuca</name>
    <name type="common">Giant panda</name>
    <dbReference type="NCBI Taxonomy" id="9646"/>
    <lineage>
        <taxon>Eukaryota</taxon>
        <taxon>Metazoa</taxon>
        <taxon>Chordata</taxon>
        <taxon>Craniata</taxon>
        <taxon>Vertebrata</taxon>
        <taxon>Euteleostomi</taxon>
        <taxon>Mammalia</taxon>
        <taxon>Eutheria</taxon>
        <taxon>Laurasiatheria</taxon>
        <taxon>Carnivora</taxon>
        <taxon>Caniformia</taxon>
        <taxon>Ursidae</taxon>
        <taxon>Ailuropoda</taxon>
    </lineage>
</organism>
<keyword evidence="1" id="KW-0677">Repeat</keyword>
<feature type="repeat" description="ANK" evidence="3">
    <location>
        <begin position="217"/>
        <end position="249"/>
    </location>
</feature>
<dbReference type="GO" id="GO:0051059">
    <property type="term" value="F:NF-kappaB binding"/>
    <property type="evidence" value="ECO:0007669"/>
    <property type="project" value="TreeGrafter"/>
</dbReference>
<name>D2HPC2_AILME</name>
<dbReference type="AlphaFoldDB" id="D2HPC2"/>
<feature type="repeat" description="ANK" evidence="3">
    <location>
        <begin position="250"/>
        <end position="282"/>
    </location>
</feature>
<evidence type="ECO:0000256" key="1">
    <source>
        <dbReference type="ARBA" id="ARBA00022737"/>
    </source>
</evidence>
<accession>D2HPC2</accession>
<feature type="compositionally biased region" description="Pro residues" evidence="4">
    <location>
        <begin position="347"/>
        <end position="373"/>
    </location>
</feature>
<feature type="compositionally biased region" description="Low complexity" evidence="4">
    <location>
        <begin position="316"/>
        <end position="346"/>
    </location>
</feature>
<dbReference type="SUPFAM" id="SSF48403">
    <property type="entry name" value="Ankyrin repeat"/>
    <property type="match status" value="1"/>
</dbReference>
<reference evidence="5" key="1">
    <citation type="journal article" date="2010" name="Nature">
        <title>The sequence and de novo assembly of the giant panda genome.</title>
        <authorList>
            <person name="Li R."/>
            <person name="Fan W."/>
            <person name="Tian G."/>
            <person name="Zhu H."/>
            <person name="He L."/>
            <person name="Cai J."/>
            <person name="Huang Q."/>
            <person name="Cai Q."/>
            <person name="Li B."/>
            <person name="Bai Y."/>
            <person name="Zhang Z."/>
            <person name="Zhang Y."/>
            <person name="Wang W."/>
            <person name="Li J."/>
            <person name="Wei F."/>
            <person name="Li H."/>
            <person name="Jian M."/>
            <person name="Li J."/>
            <person name="Zhang Z."/>
            <person name="Nielsen R."/>
            <person name="Li D."/>
            <person name="Gu W."/>
            <person name="Yang Z."/>
            <person name="Xuan Z."/>
            <person name="Ryder O.A."/>
            <person name="Leung F.C."/>
            <person name="Zhou Y."/>
            <person name="Cao J."/>
            <person name="Sun X."/>
            <person name="Fu Y."/>
            <person name="Fang X."/>
            <person name="Guo X."/>
            <person name="Wang B."/>
            <person name="Hou R."/>
            <person name="Shen F."/>
            <person name="Mu B."/>
            <person name="Ni P."/>
            <person name="Lin R."/>
            <person name="Qian W."/>
            <person name="Wang G."/>
            <person name="Yu C."/>
            <person name="Nie W."/>
            <person name="Wang J."/>
            <person name="Wu Z."/>
            <person name="Liang H."/>
            <person name="Min J."/>
            <person name="Wu Q."/>
            <person name="Cheng S."/>
            <person name="Ruan J."/>
            <person name="Wang M."/>
            <person name="Shi Z."/>
            <person name="Wen M."/>
            <person name="Liu B."/>
            <person name="Ren X."/>
            <person name="Zheng H."/>
            <person name="Dong D."/>
            <person name="Cook K."/>
            <person name="Shan G."/>
            <person name="Zhang H."/>
            <person name="Kosiol C."/>
            <person name="Xie X."/>
            <person name="Lu Z."/>
            <person name="Zheng H."/>
            <person name="Li Y."/>
            <person name="Steiner C.C."/>
            <person name="Lam T.T."/>
            <person name="Lin S."/>
            <person name="Zhang Q."/>
            <person name="Li G."/>
            <person name="Tian J."/>
            <person name="Gong T."/>
            <person name="Liu H."/>
            <person name="Zhang D."/>
            <person name="Fang L."/>
            <person name="Ye C."/>
            <person name="Zhang J."/>
            <person name="Hu W."/>
            <person name="Xu A."/>
            <person name="Ren Y."/>
            <person name="Zhang G."/>
            <person name="Bruford M.W."/>
            <person name="Li Q."/>
            <person name="Ma L."/>
            <person name="Guo Y."/>
            <person name="An N."/>
            <person name="Hu Y."/>
            <person name="Zheng Y."/>
            <person name="Shi Y."/>
            <person name="Li Z."/>
            <person name="Liu Q."/>
            <person name="Chen Y."/>
            <person name="Zhao J."/>
            <person name="Qu N."/>
            <person name="Zhao S."/>
            <person name="Tian F."/>
            <person name="Wang X."/>
            <person name="Wang H."/>
            <person name="Xu L."/>
            <person name="Liu X."/>
            <person name="Vinar T."/>
            <person name="Wang Y."/>
            <person name="Lam T.W."/>
            <person name="Yiu S.M."/>
            <person name="Liu S."/>
            <person name="Zhang H."/>
            <person name="Li D."/>
            <person name="Huang Y."/>
            <person name="Wang X."/>
            <person name="Yang G."/>
            <person name="Jiang Z."/>
            <person name="Wang J."/>
            <person name="Qin N."/>
            <person name="Li L."/>
            <person name="Li J."/>
            <person name="Bolund L."/>
            <person name="Kristiansen K."/>
            <person name="Wong G.K."/>
            <person name="Olson M."/>
            <person name="Zhang X."/>
            <person name="Li S."/>
            <person name="Yang H."/>
            <person name="Wang J."/>
            <person name="Wang J."/>
        </authorList>
    </citation>
    <scope>NUCLEOTIDE SEQUENCE [LARGE SCALE GENOMIC DNA]</scope>
</reference>
<feature type="repeat" description="ANK" evidence="3">
    <location>
        <begin position="60"/>
        <end position="96"/>
    </location>
</feature>
<feature type="repeat" description="ANK" evidence="3">
    <location>
        <begin position="165"/>
        <end position="191"/>
    </location>
</feature>
<feature type="compositionally biased region" description="Pro residues" evidence="4">
    <location>
        <begin position="385"/>
        <end position="396"/>
    </location>
</feature>
<feature type="non-terminal residue" evidence="5">
    <location>
        <position position="1"/>
    </location>
</feature>
<dbReference type="PANTHER" id="PTHR46680:SF2">
    <property type="entry name" value="NF-KAPPA-B INHIBITOR ZETA"/>
    <property type="match status" value="1"/>
</dbReference>
<dbReference type="Gene3D" id="1.25.40.20">
    <property type="entry name" value="Ankyrin repeat-containing domain"/>
    <property type="match status" value="1"/>
</dbReference>
<dbReference type="Pfam" id="PF12796">
    <property type="entry name" value="Ank_2"/>
    <property type="match status" value="2"/>
</dbReference>
<dbReference type="PRINTS" id="PR01415">
    <property type="entry name" value="ANKYRIN"/>
</dbReference>
<proteinExistence type="predicted"/>
<dbReference type="PANTHER" id="PTHR46680">
    <property type="entry name" value="NF-KAPPA-B INHIBITOR ALPHA"/>
    <property type="match status" value="1"/>
</dbReference>
<dbReference type="GO" id="GO:0005829">
    <property type="term" value="C:cytosol"/>
    <property type="evidence" value="ECO:0007669"/>
    <property type="project" value="TreeGrafter"/>
</dbReference>
<dbReference type="InterPro" id="IPR036770">
    <property type="entry name" value="Ankyrin_rpt-contain_sf"/>
</dbReference>
<dbReference type="PROSITE" id="PS50088">
    <property type="entry name" value="ANK_REPEAT"/>
    <property type="match status" value="4"/>
</dbReference>
<dbReference type="InterPro" id="IPR051070">
    <property type="entry name" value="NF-kappa-B_inhibitor"/>
</dbReference>
<dbReference type="InterPro" id="IPR002110">
    <property type="entry name" value="Ankyrin_rpt"/>
</dbReference>
<evidence type="ECO:0000256" key="3">
    <source>
        <dbReference type="PROSITE-ProRule" id="PRU00023"/>
    </source>
</evidence>
<dbReference type="InParanoid" id="D2HPC2"/>
<feature type="region of interest" description="Disordered" evidence="4">
    <location>
        <begin position="304"/>
        <end position="396"/>
    </location>
</feature>
<dbReference type="GO" id="GO:0071356">
    <property type="term" value="P:cellular response to tumor necrosis factor"/>
    <property type="evidence" value="ECO:0007669"/>
    <property type="project" value="TreeGrafter"/>
</dbReference>
<protein>
    <submittedName>
        <fullName evidence="5">Uncharacterized protein</fullName>
    </submittedName>
</protein>
<dbReference type="Pfam" id="PF00023">
    <property type="entry name" value="Ank"/>
    <property type="match status" value="1"/>
</dbReference>
<sequence>GLPSPMSFLCPGPLLPIYPTPTMGSLFPLLNLPTPLYPMVCSMEHPLSADIAVATRADEDGDTPLHIAVVQGNLGAVHRLVSLFQHGGRELDIYNNLRQTPLHLAVITTLPSVVRLLVMAGARALDRHGQTAAHLACEHRSPTCLRALLDSAAPGTVDLEARNYDGLTALHVAVNMECPEAVLLLLERGADSRGRGLRGRPREWVGDLPSLLQDIKSGRSPLIHAVENNSLSMVQLLLQHGANVNAQMYSGSSALHSASGRGLLPLVRTLVRSGADSGLKNCHNDTPLMVARSRRVIDILRGKATRPAPASQPEPSPERSATTSPESSSLLSSNGLLSASPSSSPSQSPPKDPPGFPMAPPSFFLPPSSPPAFLPFAGVLRAPGQPVPPSPAPGGS</sequence>
<evidence type="ECO:0000256" key="4">
    <source>
        <dbReference type="SAM" id="MobiDB-lite"/>
    </source>
</evidence>
<keyword evidence="2 3" id="KW-0040">ANK repeat</keyword>
<evidence type="ECO:0000256" key="2">
    <source>
        <dbReference type="ARBA" id="ARBA00023043"/>
    </source>
</evidence>
<dbReference type="PROSITE" id="PS50297">
    <property type="entry name" value="ANK_REP_REGION"/>
    <property type="match status" value="4"/>
</dbReference>